<dbReference type="PANTHER" id="PTHR13710">
    <property type="entry name" value="DNA HELICASE RECQ FAMILY MEMBER"/>
    <property type="match status" value="1"/>
</dbReference>
<name>A0AAV4HV01_9GAST</name>
<evidence type="ECO:0000256" key="13">
    <source>
        <dbReference type="ARBA" id="ARBA00023235"/>
    </source>
</evidence>
<dbReference type="Proteomes" id="UP000762676">
    <property type="component" value="Unassembled WGS sequence"/>
</dbReference>
<evidence type="ECO:0000256" key="8">
    <source>
        <dbReference type="ARBA" id="ARBA00022801"/>
    </source>
</evidence>
<dbReference type="InterPro" id="IPR002464">
    <property type="entry name" value="DNA/RNA_helicase_DEAH_CS"/>
</dbReference>
<dbReference type="Pfam" id="PF00270">
    <property type="entry name" value="DEAD"/>
    <property type="match status" value="1"/>
</dbReference>
<keyword evidence="14 17" id="KW-0539">Nucleus</keyword>
<dbReference type="InterPro" id="IPR036388">
    <property type="entry name" value="WH-like_DNA-bd_sf"/>
</dbReference>
<dbReference type="PROSITE" id="PS51194">
    <property type="entry name" value="HELICASE_CTER"/>
    <property type="match status" value="1"/>
</dbReference>
<evidence type="ECO:0000256" key="14">
    <source>
        <dbReference type="ARBA" id="ARBA00023242"/>
    </source>
</evidence>
<dbReference type="InterPro" id="IPR011545">
    <property type="entry name" value="DEAD/DEAH_box_helicase_dom"/>
</dbReference>
<dbReference type="CDD" id="cd18015">
    <property type="entry name" value="DEXHc_RecQ1"/>
    <property type="match status" value="1"/>
</dbReference>
<comment type="subcellular location">
    <subcellularLocation>
        <location evidence="4 17">Nucleus</location>
    </subcellularLocation>
</comment>
<gene>
    <name evidence="22" type="ORF">ElyMa_001095600</name>
</gene>
<keyword evidence="6" id="KW-0479">Metal-binding</keyword>
<keyword evidence="13" id="KW-0413">Isomerase</keyword>
<feature type="compositionally biased region" description="Low complexity" evidence="19">
    <location>
        <begin position="586"/>
        <end position="618"/>
    </location>
</feature>
<keyword evidence="18" id="KW-0175">Coiled coil</keyword>
<dbReference type="GO" id="GO:0005694">
    <property type="term" value="C:chromosome"/>
    <property type="evidence" value="ECO:0007669"/>
    <property type="project" value="TreeGrafter"/>
</dbReference>
<evidence type="ECO:0000256" key="6">
    <source>
        <dbReference type="ARBA" id="ARBA00022723"/>
    </source>
</evidence>
<proteinExistence type="inferred from homology"/>
<accession>A0AAV4HV01</accession>
<dbReference type="GO" id="GO:0016787">
    <property type="term" value="F:hydrolase activity"/>
    <property type="evidence" value="ECO:0007669"/>
    <property type="project" value="UniProtKB-KW"/>
</dbReference>
<evidence type="ECO:0000259" key="21">
    <source>
        <dbReference type="PROSITE" id="PS51194"/>
    </source>
</evidence>
<dbReference type="GO" id="GO:0005634">
    <property type="term" value="C:nucleus"/>
    <property type="evidence" value="ECO:0007669"/>
    <property type="project" value="UniProtKB-SubCell"/>
</dbReference>
<evidence type="ECO:0000256" key="12">
    <source>
        <dbReference type="ARBA" id="ARBA00023125"/>
    </source>
</evidence>
<dbReference type="PROSITE" id="PS00690">
    <property type="entry name" value="DEAH_ATP_HELICASE"/>
    <property type="match status" value="1"/>
</dbReference>
<keyword evidence="7 17" id="KW-0547">Nucleotide-binding</keyword>
<comment type="cofactor">
    <cofactor evidence="3">
        <name>Zn(2+)</name>
        <dbReference type="ChEBI" id="CHEBI:29105"/>
    </cofactor>
</comment>
<keyword evidence="10" id="KW-0862">Zinc</keyword>
<evidence type="ECO:0000256" key="11">
    <source>
        <dbReference type="ARBA" id="ARBA00022840"/>
    </source>
</evidence>
<dbReference type="EMBL" id="BMAT01002205">
    <property type="protein sequence ID" value="GFS01405.1"/>
    <property type="molecule type" value="Genomic_DNA"/>
</dbReference>
<comment type="cofactor">
    <cofactor evidence="2">
        <name>Mg(2+)</name>
        <dbReference type="ChEBI" id="CHEBI:18420"/>
    </cofactor>
</comment>
<dbReference type="GO" id="GO:0046872">
    <property type="term" value="F:metal ion binding"/>
    <property type="evidence" value="ECO:0007669"/>
    <property type="project" value="UniProtKB-KW"/>
</dbReference>
<evidence type="ECO:0000256" key="16">
    <source>
        <dbReference type="ARBA" id="ARBA00048778"/>
    </source>
</evidence>
<dbReference type="SUPFAM" id="SSF52540">
    <property type="entry name" value="P-loop containing nucleoside triphosphate hydrolases"/>
    <property type="match status" value="1"/>
</dbReference>
<dbReference type="GO" id="GO:0000724">
    <property type="term" value="P:double-strand break repair via homologous recombination"/>
    <property type="evidence" value="ECO:0007669"/>
    <property type="project" value="TreeGrafter"/>
</dbReference>
<feature type="domain" description="Helicase ATP-binding" evidence="20">
    <location>
        <begin position="90"/>
        <end position="265"/>
    </location>
</feature>
<evidence type="ECO:0000256" key="1">
    <source>
        <dbReference type="ARBA" id="ARBA00001936"/>
    </source>
</evidence>
<keyword evidence="9 17" id="KW-0347">Helicase</keyword>
<dbReference type="PROSITE" id="PS51192">
    <property type="entry name" value="HELICASE_ATP_BIND_1"/>
    <property type="match status" value="1"/>
</dbReference>
<dbReference type="EC" id="5.6.2.4" evidence="17"/>
<keyword evidence="12" id="KW-0238">DNA-binding</keyword>
<evidence type="ECO:0000256" key="7">
    <source>
        <dbReference type="ARBA" id="ARBA00022741"/>
    </source>
</evidence>
<feature type="coiled-coil region" evidence="18">
    <location>
        <begin position="1"/>
        <end position="42"/>
    </location>
</feature>
<keyword evidence="23" id="KW-1185">Reference proteome</keyword>
<comment type="similarity">
    <text evidence="5 17">Belongs to the helicase family. RecQ subfamily.</text>
</comment>
<feature type="compositionally biased region" description="Acidic residues" evidence="19">
    <location>
        <begin position="767"/>
        <end position="776"/>
    </location>
</feature>
<dbReference type="GO" id="GO:0005524">
    <property type="term" value="F:ATP binding"/>
    <property type="evidence" value="ECO:0007669"/>
    <property type="project" value="UniProtKB-KW"/>
</dbReference>
<evidence type="ECO:0000256" key="18">
    <source>
        <dbReference type="SAM" id="Coils"/>
    </source>
</evidence>
<dbReference type="GO" id="GO:0003677">
    <property type="term" value="F:DNA binding"/>
    <property type="evidence" value="ECO:0007669"/>
    <property type="project" value="UniProtKB-KW"/>
</dbReference>
<evidence type="ECO:0000313" key="23">
    <source>
        <dbReference type="Proteomes" id="UP000762676"/>
    </source>
</evidence>
<evidence type="ECO:0000259" key="20">
    <source>
        <dbReference type="PROSITE" id="PS51192"/>
    </source>
</evidence>
<keyword evidence="8 17" id="KW-0378">Hydrolase</keyword>
<comment type="caution">
    <text evidence="22">The sequence shown here is derived from an EMBL/GenBank/DDBJ whole genome shotgun (WGS) entry which is preliminary data.</text>
</comment>
<feature type="region of interest" description="Disordered" evidence="19">
    <location>
        <begin position="762"/>
        <end position="783"/>
    </location>
</feature>
<dbReference type="FunFam" id="3.40.50.300:FF:000596">
    <property type="entry name" value="ATP-dependent DNA helicase"/>
    <property type="match status" value="1"/>
</dbReference>
<dbReference type="GO" id="GO:0005737">
    <property type="term" value="C:cytoplasm"/>
    <property type="evidence" value="ECO:0007669"/>
    <property type="project" value="TreeGrafter"/>
</dbReference>
<evidence type="ECO:0000313" key="22">
    <source>
        <dbReference type="EMBL" id="GFS01405.1"/>
    </source>
</evidence>
<dbReference type="GO" id="GO:0043138">
    <property type="term" value="F:3'-5' DNA helicase activity"/>
    <property type="evidence" value="ECO:0007669"/>
    <property type="project" value="UniProtKB-EC"/>
</dbReference>
<comment type="cofactor">
    <cofactor evidence="1">
        <name>Mn(2+)</name>
        <dbReference type="ChEBI" id="CHEBI:29035"/>
    </cofactor>
</comment>
<dbReference type="NCBIfam" id="TIGR00614">
    <property type="entry name" value="recQ_fam"/>
    <property type="match status" value="1"/>
</dbReference>
<protein>
    <recommendedName>
        <fullName evidence="17">ATP-dependent DNA helicase</fullName>
        <ecNumber evidence="17">5.6.2.4</ecNumber>
    </recommendedName>
</protein>
<evidence type="ECO:0000256" key="15">
    <source>
        <dbReference type="ARBA" id="ARBA00034617"/>
    </source>
</evidence>
<dbReference type="FunFam" id="3.40.50.300:FF:000752">
    <property type="entry name" value="ATP-dependent DNA helicase"/>
    <property type="match status" value="1"/>
</dbReference>
<feature type="domain" description="Helicase C-terminal" evidence="21">
    <location>
        <begin position="290"/>
        <end position="441"/>
    </location>
</feature>
<organism evidence="22 23">
    <name type="scientific">Elysia marginata</name>
    <dbReference type="NCBI Taxonomy" id="1093978"/>
    <lineage>
        <taxon>Eukaryota</taxon>
        <taxon>Metazoa</taxon>
        <taxon>Spiralia</taxon>
        <taxon>Lophotrochozoa</taxon>
        <taxon>Mollusca</taxon>
        <taxon>Gastropoda</taxon>
        <taxon>Heterobranchia</taxon>
        <taxon>Euthyneura</taxon>
        <taxon>Panpulmonata</taxon>
        <taxon>Sacoglossa</taxon>
        <taxon>Placobranchoidea</taxon>
        <taxon>Plakobranchidae</taxon>
        <taxon>Elysia</taxon>
    </lineage>
</organism>
<keyword evidence="11 17" id="KW-0067">ATP-binding</keyword>
<feature type="region of interest" description="Disordered" evidence="19">
    <location>
        <begin position="585"/>
        <end position="748"/>
    </location>
</feature>
<sequence>MESLAQELEEVEVDLLAVEEELQELLAKQSSLLDRRKELQALISERNNSIKQKKAHQWEGTNFKWTKDLDENLKNVFQIRSLRPMQRQTMNATLAKEDTLLIMPTGGGKSLCFQLPAVIDKGITLVVSPLVSLMEDQLMALQQLGVASAMLNAASSKEDVKFVQDEMVSERAKLKLLYVTPEKLAKSKRFMNRLEKCYSLGRLARIVIDEVHCCSQWGHDFRPDYKFLGIMKRQFPTAPILGLTATATTAVLDDVKKILNIPGAYLFKASFNRPNLFYEVRQKPNSQKETIDEIFNLIQKRFHNKSGIVYCFSRKETEEVTVDLMSRGIKTGCYHADMDPRSRSKVHRDWLAGDVQVVVATVAFGMGIDKPDVRFVIHHSISKSMENLYQESGRAGRDDKRADCIVLYRFADVARQSSMVFTEQTGLHNLHGIVKYCIDKARCRRSVLASHFGEVWDRSHCNSMCDNCQLVNSKGTPKSVDVTKHCQDVLTILDAAAATEQRVTSAKLVDAWYGRGPTSLKVKSVSAPVLGRDAAERILANMLINGYVQEDFHFTAYSTICYIVAGSKARLLRSKTVKVNMDFHQRSTSLSSSKSSATPSRKSPAVSTSSTTPSLSATRQTASSEVTPKSCGKSLDLSTAENSSSASKPVSNKAAQSRPKTSSSKQSVVSNSEKILQSDSNGTSFVDDNRKKSRKSHSGHLSLSKKDSSRTEIVGKSCHSGTSISSKNVCTDTEGSSPQLACAEPLGKNDKETLKRKLDIDDKSFSVDDDDDDNDDFDIKKPRGLNATKSSIVISDSSEDEVL</sequence>
<dbReference type="Pfam" id="PF00271">
    <property type="entry name" value="Helicase_C"/>
    <property type="match status" value="1"/>
</dbReference>
<evidence type="ECO:0000256" key="17">
    <source>
        <dbReference type="RuleBase" id="RU364117"/>
    </source>
</evidence>
<dbReference type="AlphaFoldDB" id="A0AAV4HV01"/>
<evidence type="ECO:0000256" key="4">
    <source>
        <dbReference type="ARBA" id="ARBA00004123"/>
    </source>
</evidence>
<dbReference type="GO" id="GO:0009378">
    <property type="term" value="F:four-way junction helicase activity"/>
    <property type="evidence" value="ECO:0007669"/>
    <property type="project" value="TreeGrafter"/>
</dbReference>
<dbReference type="InterPro" id="IPR014001">
    <property type="entry name" value="Helicase_ATP-bd"/>
</dbReference>
<evidence type="ECO:0000256" key="5">
    <source>
        <dbReference type="ARBA" id="ARBA00005446"/>
    </source>
</evidence>
<comment type="catalytic activity">
    <reaction evidence="16">
        <text>ATP + H2O = ADP + phosphate + H(+)</text>
        <dbReference type="Rhea" id="RHEA:13065"/>
        <dbReference type="ChEBI" id="CHEBI:15377"/>
        <dbReference type="ChEBI" id="CHEBI:15378"/>
        <dbReference type="ChEBI" id="CHEBI:30616"/>
        <dbReference type="ChEBI" id="CHEBI:43474"/>
        <dbReference type="ChEBI" id="CHEBI:456216"/>
    </reaction>
    <physiologicalReaction direction="left-to-right" evidence="16">
        <dbReference type="Rhea" id="RHEA:13066"/>
    </physiologicalReaction>
</comment>
<feature type="compositionally biased region" description="Polar residues" evidence="19">
    <location>
        <begin position="719"/>
        <end position="739"/>
    </location>
</feature>
<dbReference type="PANTHER" id="PTHR13710:SF105">
    <property type="entry name" value="ATP-DEPENDENT DNA HELICASE Q1"/>
    <property type="match status" value="1"/>
</dbReference>
<evidence type="ECO:0000256" key="3">
    <source>
        <dbReference type="ARBA" id="ARBA00001947"/>
    </source>
</evidence>
<evidence type="ECO:0000256" key="10">
    <source>
        <dbReference type="ARBA" id="ARBA00022833"/>
    </source>
</evidence>
<feature type="compositionally biased region" description="Polar residues" evidence="19">
    <location>
        <begin position="673"/>
        <end position="686"/>
    </location>
</feature>
<dbReference type="SMART" id="SM00490">
    <property type="entry name" value="HELICc"/>
    <property type="match status" value="1"/>
</dbReference>
<dbReference type="InterPro" id="IPR004589">
    <property type="entry name" value="DNA_helicase_ATP-dep_RecQ"/>
</dbReference>
<dbReference type="Gene3D" id="1.10.10.10">
    <property type="entry name" value="Winged helix-like DNA-binding domain superfamily/Winged helix DNA-binding domain"/>
    <property type="match status" value="1"/>
</dbReference>
<dbReference type="CDD" id="cd18794">
    <property type="entry name" value="SF2_C_RecQ"/>
    <property type="match status" value="1"/>
</dbReference>
<feature type="compositionally biased region" description="Low complexity" evidence="19">
    <location>
        <begin position="662"/>
        <end position="672"/>
    </location>
</feature>
<dbReference type="InterPro" id="IPR001650">
    <property type="entry name" value="Helicase_C-like"/>
</dbReference>
<evidence type="ECO:0000256" key="2">
    <source>
        <dbReference type="ARBA" id="ARBA00001946"/>
    </source>
</evidence>
<dbReference type="Gene3D" id="3.40.50.300">
    <property type="entry name" value="P-loop containing nucleotide triphosphate hydrolases"/>
    <property type="match status" value="2"/>
</dbReference>
<feature type="compositionally biased region" description="Polar residues" evidence="19">
    <location>
        <begin position="636"/>
        <end position="661"/>
    </location>
</feature>
<reference evidence="22 23" key="1">
    <citation type="journal article" date="2021" name="Elife">
        <title>Chloroplast acquisition without the gene transfer in kleptoplastic sea slugs, Plakobranchus ocellatus.</title>
        <authorList>
            <person name="Maeda T."/>
            <person name="Takahashi S."/>
            <person name="Yoshida T."/>
            <person name="Shimamura S."/>
            <person name="Takaki Y."/>
            <person name="Nagai Y."/>
            <person name="Toyoda A."/>
            <person name="Suzuki Y."/>
            <person name="Arimoto A."/>
            <person name="Ishii H."/>
            <person name="Satoh N."/>
            <person name="Nishiyama T."/>
            <person name="Hasebe M."/>
            <person name="Maruyama T."/>
            <person name="Minagawa J."/>
            <person name="Obokata J."/>
            <person name="Shigenobu S."/>
        </authorList>
    </citation>
    <scope>NUCLEOTIDE SEQUENCE [LARGE SCALE GENOMIC DNA]</scope>
</reference>
<comment type="catalytic activity">
    <reaction evidence="15 17">
        <text>Couples ATP hydrolysis with the unwinding of duplex DNA by translocating in the 3'-5' direction.</text>
        <dbReference type="EC" id="5.6.2.4"/>
    </reaction>
</comment>
<dbReference type="SMART" id="SM00487">
    <property type="entry name" value="DEXDc"/>
    <property type="match status" value="1"/>
</dbReference>
<evidence type="ECO:0000256" key="9">
    <source>
        <dbReference type="ARBA" id="ARBA00022806"/>
    </source>
</evidence>
<dbReference type="InterPro" id="IPR032284">
    <property type="entry name" value="RecQ_Zn-bd"/>
</dbReference>
<dbReference type="InterPro" id="IPR027417">
    <property type="entry name" value="P-loop_NTPase"/>
</dbReference>
<dbReference type="Pfam" id="PF16124">
    <property type="entry name" value="RecQ_Zn_bind"/>
    <property type="match status" value="1"/>
</dbReference>
<evidence type="ECO:0000256" key="19">
    <source>
        <dbReference type="SAM" id="MobiDB-lite"/>
    </source>
</evidence>